<feature type="region of interest" description="Disordered" evidence="1">
    <location>
        <begin position="16"/>
        <end position="41"/>
    </location>
</feature>
<organism evidence="3 4">
    <name type="scientific">Mycolicibacterium neoaurum</name>
    <name type="common">Mycobacterium neoaurum</name>
    <dbReference type="NCBI Taxonomy" id="1795"/>
    <lineage>
        <taxon>Bacteria</taxon>
        <taxon>Bacillati</taxon>
        <taxon>Actinomycetota</taxon>
        <taxon>Actinomycetes</taxon>
        <taxon>Mycobacteriales</taxon>
        <taxon>Mycobacteriaceae</taxon>
        <taxon>Mycolicibacterium</taxon>
    </lineage>
</organism>
<dbReference type="AlphaFoldDB" id="A0AAV2WH84"/>
<feature type="chain" id="PRO_5043495044" description="EfeO-type cupredoxin-like domain-containing protein" evidence="2">
    <location>
        <begin position="20"/>
        <end position="134"/>
    </location>
</feature>
<accession>A0AAV2WH84</accession>
<name>A0AAV2WH84_MYCNE</name>
<gene>
    <name evidence="3" type="ORF">BN1047_01535</name>
</gene>
<sequence>MRSLIVLATAALVSVGCSSQPPDRPDETAQPASSAVPALTDQQAAPEQVLLEVTIAGGQVTPTNQQLQARVGEPILIRVTSDTPDELHVHATPEHSFEVKPGPAQTFQFTVEVPGKVDVELHEAHRVVATIAVQ</sequence>
<dbReference type="EMBL" id="LK021337">
    <property type="protein sequence ID" value="CDQ43664.1"/>
    <property type="molecule type" value="Genomic_DNA"/>
</dbReference>
<protein>
    <recommendedName>
        <fullName evidence="5">EfeO-type cupredoxin-like domain-containing protein</fullName>
    </recommendedName>
</protein>
<evidence type="ECO:0000313" key="3">
    <source>
        <dbReference type="EMBL" id="CDQ43664.1"/>
    </source>
</evidence>
<evidence type="ECO:0000256" key="1">
    <source>
        <dbReference type="SAM" id="MobiDB-lite"/>
    </source>
</evidence>
<dbReference type="Proteomes" id="UP000028864">
    <property type="component" value="Unassembled WGS sequence"/>
</dbReference>
<evidence type="ECO:0000256" key="2">
    <source>
        <dbReference type="SAM" id="SignalP"/>
    </source>
</evidence>
<keyword evidence="2" id="KW-0732">Signal</keyword>
<feature type="signal peptide" evidence="2">
    <location>
        <begin position="1"/>
        <end position="19"/>
    </location>
</feature>
<reference evidence="3" key="2">
    <citation type="submission" date="2015-09" db="EMBL/GenBank/DDBJ databases">
        <title>Draft genome sequence of Mycobacterium neoaurum DSM 44074.</title>
        <authorList>
            <person name="Croce O."/>
            <person name="Robert C."/>
            <person name="Raoult D."/>
            <person name="Drancourt M."/>
        </authorList>
    </citation>
    <scope>NUCLEOTIDE SEQUENCE</scope>
    <source>
        <strain evidence="3">DSM 44074</strain>
    </source>
</reference>
<dbReference type="PROSITE" id="PS51257">
    <property type="entry name" value="PROKAR_LIPOPROTEIN"/>
    <property type="match status" value="1"/>
</dbReference>
<dbReference type="SUPFAM" id="SSF49503">
    <property type="entry name" value="Cupredoxins"/>
    <property type="match status" value="1"/>
</dbReference>
<dbReference type="InterPro" id="IPR008972">
    <property type="entry name" value="Cupredoxin"/>
</dbReference>
<reference evidence="3" key="1">
    <citation type="submission" date="2014-05" db="EMBL/GenBank/DDBJ databases">
        <authorList>
            <person name="Urmite Genomes"/>
        </authorList>
    </citation>
    <scope>NUCLEOTIDE SEQUENCE</scope>
    <source>
        <strain evidence="3">DSM 44074</strain>
    </source>
</reference>
<evidence type="ECO:0000313" key="4">
    <source>
        <dbReference type="Proteomes" id="UP000028864"/>
    </source>
</evidence>
<evidence type="ECO:0008006" key="5">
    <source>
        <dbReference type="Google" id="ProtNLM"/>
    </source>
</evidence>
<dbReference type="Gene3D" id="2.60.40.420">
    <property type="entry name" value="Cupredoxins - blue copper proteins"/>
    <property type="match status" value="1"/>
</dbReference>
<dbReference type="RefSeq" id="WP_030137588.1">
    <property type="nucleotide sequence ID" value="NZ_CP074376.1"/>
</dbReference>
<proteinExistence type="predicted"/>